<dbReference type="RefSeq" id="WP_231330859.1">
    <property type="nucleotide sequence ID" value="NZ_CP059572.1"/>
</dbReference>
<protein>
    <submittedName>
        <fullName evidence="3">Uncharacterized protein</fullName>
    </submittedName>
</protein>
<feature type="transmembrane region" description="Helical" evidence="2">
    <location>
        <begin position="125"/>
        <end position="151"/>
    </location>
</feature>
<reference evidence="3" key="1">
    <citation type="submission" date="2020-07" db="EMBL/GenBank/DDBJ databases">
        <authorList>
            <person name="Tarantini F.S."/>
            <person name="Hong K.W."/>
            <person name="Chan K.G."/>
        </authorList>
    </citation>
    <scope>NUCLEOTIDE SEQUENCE</scope>
    <source>
        <strain evidence="3">32-07</strain>
    </source>
</reference>
<feature type="compositionally biased region" description="Low complexity" evidence="1">
    <location>
        <begin position="34"/>
        <end position="48"/>
    </location>
</feature>
<feature type="transmembrane region" description="Helical" evidence="2">
    <location>
        <begin position="163"/>
        <end position="184"/>
    </location>
</feature>
<sequence>MMTVSAGSNPEWTRPDQRLPEPPGTDPPAPGSPAPGDATMVDPSAGPAAPAPVQPAVPPPSPPVQPGPVPPAGGPPGGAALQGGQGWHRLHYVVGVFLLAYGVTGIATAALLWDDRRDEFERYFASGPAVGLLVLVKAVEVLLVLVTAAALVRRRDTWLVPPLAGWMAGFAMFAVLDVLTGRWGGLLEHLVYLAGFVVLLFLSYGLSAKAQLTADARARRAAGADAAGAGPGEGRRLTRTQEFALSAINRLPRR</sequence>
<feature type="transmembrane region" description="Helical" evidence="2">
    <location>
        <begin position="90"/>
        <end position="113"/>
    </location>
</feature>
<feature type="compositionally biased region" description="Pro residues" evidence="1">
    <location>
        <begin position="20"/>
        <end position="33"/>
    </location>
</feature>
<keyword evidence="4" id="KW-1185">Reference proteome</keyword>
<accession>A0ABX8R248</accession>
<dbReference type="EMBL" id="CP059572">
    <property type="protein sequence ID" value="QXJ24958.1"/>
    <property type="molecule type" value="Genomic_DNA"/>
</dbReference>
<dbReference type="Proteomes" id="UP001049518">
    <property type="component" value="Chromosome"/>
</dbReference>
<feature type="compositionally biased region" description="Polar residues" evidence="1">
    <location>
        <begin position="1"/>
        <end position="11"/>
    </location>
</feature>
<organism evidence="3 4">
    <name type="scientific">Actinomadura graeca</name>
    <dbReference type="NCBI Taxonomy" id="2750812"/>
    <lineage>
        <taxon>Bacteria</taxon>
        <taxon>Bacillati</taxon>
        <taxon>Actinomycetota</taxon>
        <taxon>Actinomycetes</taxon>
        <taxon>Streptosporangiales</taxon>
        <taxon>Thermomonosporaceae</taxon>
        <taxon>Actinomadura</taxon>
    </lineage>
</organism>
<feature type="region of interest" description="Disordered" evidence="1">
    <location>
        <begin position="1"/>
        <end position="81"/>
    </location>
</feature>
<name>A0ABX8R248_9ACTN</name>
<evidence type="ECO:0000313" key="3">
    <source>
        <dbReference type="EMBL" id="QXJ24958.1"/>
    </source>
</evidence>
<evidence type="ECO:0000256" key="2">
    <source>
        <dbReference type="SAM" id="Phobius"/>
    </source>
</evidence>
<feature type="transmembrane region" description="Helical" evidence="2">
    <location>
        <begin position="190"/>
        <end position="210"/>
    </location>
</feature>
<evidence type="ECO:0000256" key="1">
    <source>
        <dbReference type="SAM" id="MobiDB-lite"/>
    </source>
</evidence>
<gene>
    <name evidence="3" type="ORF">AGRA3207_006378</name>
</gene>
<evidence type="ECO:0000313" key="4">
    <source>
        <dbReference type="Proteomes" id="UP001049518"/>
    </source>
</evidence>
<proteinExistence type="predicted"/>
<feature type="compositionally biased region" description="Pro residues" evidence="1">
    <location>
        <begin position="49"/>
        <end position="74"/>
    </location>
</feature>
<keyword evidence="2" id="KW-0472">Membrane</keyword>
<keyword evidence="2" id="KW-0812">Transmembrane</keyword>
<keyword evidence="2" id="KW-1133">Transmembrane helix</keyword>